<evidence type="ECO:0000313" key="3">
    <source>
        <dbReference type="Proteomes" id="UP001221366"/>
    </source>
</evidence>
<keyword evidence="1" id="KW-0812">Transmembrane</keyword>
<proteinExistence type="predicted"/>
<dbReference type="EMBL" id="JARFVB010000018">
    <property type="protein sequence ID" value="MDF0718061.1"/>
    <property type="molecule type" value="Genomic_DNA"/>
</dbReference>
<organism evidence="2 3">
    <name type="scientific">Flagellimonas yonaguniensis</name>
    <dbReference type="NCBI Taxonomy" id="3031325"/>
    <lineage>
        <taxon>Bacteria</taxon>
        <taxon>Pseudomonadati</taxon>
        <taxon>Bacteroidota</taxon>
        <taxon>Flavobacteriia</taxon>
        <taxon>Flavobacteriales</taxon>
        <taxon>Flavobacteriaceae</taxon>
        <taxon>Flagellimonas</taxon>
    </lineage>
</organism>
<keyword evidence="1" id="KW-0472">Membrane</keyword>
<comment type="caution">
    <text evidence="2">The sequence shown here is derived from an EMBL/GenBank/DDBJ whole genome shotgun (WGS) entry which is preliminary data.</text>
</comment>
<gene>
    <name evidence="2" type="ORF">PY092_17995</name>
</gene>
<keyword evidence="3" id="KW-1185">Reference proteome</keyword>
<feature type="transmembrane region" description="Helical" evidence="1">
    <location>
        <begin position="20"/>
        <end position="43"/>
    </location>
</feature>
<evidence type="ECO:0000313" key="2">
    <source>
        <dbReference type="EMBL" id="MDF0718061.1"/>
    </source>
</evidence>
<accession>A0ABT5Y3N8</accession>
<reference evidence="2 3" key="1">
    <citation type="submission" date="2023-03" db="EMBL/GenBank/DDBJ databases">
        <title>Muricauda XX sp. nov. and Muricauda XXX sp. nov., two novel species isolated from Okinawa Trough.</title>
        <authorList>
            <person name="Cao W."/>
            <person name="Deng X."/>
        </authorList>
    </citation>
    <scope>NUCLEOTIDE SEQUENCE [LARGE SCALE GENOMIC DNA]</scope>
    <source>
        <strain evidence="2 3">334s03</strain>
    </source>
</reference>
<dbReference type="Proteomes" id="UP001221366">
    <property type="component" value="Unassembled WGS sequence"/>
</dbReference>
<name>A0ABT5Y3N8_9FLAO</name>
<protein>
    <submittedName>
        <fullName evidence="2">Uncharacterized protein</fullName>
    </submittedName>
</protein>
<evidence type="ECO:0000256" key="1">
    <source>
        <dbReference type="SAM" id="Phobius"/>
    </source>
</evidence>
<sequence>MKLLSDKSDFKNEVLDNQGLPIAIALGFIAGIFMAQPLGISLLHYGLGGDAATGGICPKKDFDKSWGLGLWTKP</sequence>
<dbReference type="RefSeq" id="WP_163627770.1">
    <property type="nucleotide sequence ID" value="NZ_JARFVB010000018.1"/>
</dbReference>
<keyword evidence="1" id="KW-1133">Transmembrane helix</keyword>